<protein>
    <submittedName>
        <fullName evidence="2">STAS domain-containing protein</fullName>
    </submittedName>
</protein>
<proteinExistence type="predicted"/>
<accession>A0AC34FET0</accession>
<evidence type="ECO:0000313" key="2">
    <source>
        <dbReference type="WBParaSite" id="ES5_v2.g15372.t1"/>
    </source>
</evidence>
<reference evidence="2" key="1">
    <citation type="submission" date="2022-11" db="UniProtKB">
        <authorList>
            <consortium name="WormBaseParasite"/>
        </authorList>
    </citation>
    <scope>IDENTIFICATION</scope>
</reference>
<sequence>MFFGTSMHASLGSFAVVSLMTGVTNENIMGKYYGNNATEIFEMDDYSMLLINPITIASTLAFTVGICELVIALLRLDFLCVYFSDPLVGGFTTGAAVHVLASQLDDIMGIKLTRMIVTTFISNSYSWHNLHNVPVVGAVPKGLPTPHMPQFNLIPDCLPTALAISVVTFAVHISMAKMIAKRLSYEIDPSQEMYAVGFTSALSGLFPVFPCSIALARTMVTMIWITSFAATVCIDVIGGFAVSIAFALFTVILRTQWPNWGAKITKPVLSQNGLNFQRTCIFKFESFLLFTNAERFKKAAYQVLNSWIGHLPGIRENDKAGFYFVFDCSALSQIDTMGINAIKDVISEIQLRTNALIYYANAREELIDLLLYSKVAESHDEFVSSVDEFLTVMNLRPFQRTETTPNFLGTEMVKPKTLRADYVKEFIDQRKKVSAARSKCVDELDQLIKSLAPKLKEEYVRGTKRALKDFDNKMKMFDFLKLATLNNEPEPSPTVTQITVKSKPPRAPRRAEMLFSVDGTPIRI</sequence>
<organism evidence="1 2">
    <name type="scientific">Panagrolaimus sp. ES5</name>
    <dbReference type="NCBI Taxonomy" id="591445"/>
    <lineage>
        <taxon>Eukaryota</taxon>
        <taxon>Metazoa</taxon>
        <taxon>Ecdysozoa</taxon>
        <taxon>Nematoda</taxon>
        <taxon>Chromadorea</taxon>
        <taxon>Rhabditida</taxon>
        <taxon>Tylenchina</taxon>
        <taxon>Panagrolaimomorpha</taxon>
        <taxon>Panagrolaimoidea</taxon>
        <taxon>Panagrolaimidae</taxon>
        <taxon>Panagrolaimus</taxon>
    </lineage>
</organism>
<dbReference type="Proteomes" id="UP000887579">
    <property type="component" value="Unplaced"/>
</dbReference>
<name>A0AC34FET0_9BILA</name>
<dbReference type="WBParaSite" id="ES5_v2.g15372.t1">
    <property type="protein sequence ID" value="ES5_v2.g15372.t1"/>
    <property type="gene ID" value="ES5_v2.g15372"/>
</dbReference>
<evidence type="ECO:0000313" key="1">
    <source>
        <dbReference type="Proteomes" id="UP000887579"/>
    </source>
</evidence>